<reference evidence="2" key="1">
    <citation type="submission" date="2022-11" db="EMBL/GenBank/DDBJ databases">
        <title>Centuries of genome instability and evolution in soft-shell clam transmissible cancer (bioRxiv).</title>
        <authorList>
            <person name="Hart S.F.M."/>
            <person name="Yonemitsu M.A."/>
            <person name="Giersch R.M."/>
            <person name="Beal B.F."/>
            <person name="Arriagada G."/>
            <person name="Davis B.W."/>
            <person name="Ostrander E.A."/>
            <person name="Goff S.P."/>
            <person name="Metzger M.J."/>
        </authorList>
    </citation>
    <scope>NUCLEOTIDE SEQUENCE</scope>
    <source>
        <strain evidence="2">MELC-2E11</strain>
        <tissue evidence="2">Siphon/mantle</tissue>
    </source>
</reference>
<feature type="compositionally biased region" description="Pro residues" evidence="1">
    <location>
        <begin position="294"/>
        <end position="310"/>
    </location>
</feature>
<sequence length="334" mass="36806">MSPTFYVYVELNRPVMVYIKLEGPHKFHGGHVLHLHLQLSHLRRAVEQPYEEQTGSPSPPAAVSRPHQALLYSPLTHSSQNVATLRRAVEQPYEEQTGSPSPPAAVSRPHQALLYTTITYSSQNVPTFTECPDCITILTRRLNVPADMVVPSIAIQLRRAVEQPSEERTGSPSPPAAVSRPLQALLYRHLTYSSQNVATLRRAVEQPSEERTGSPSPPAAVSRPLQALLYRHLTQLRRAVEQPSEERTGSPSPPAAVSRPHQALIYRTLTYSSQNVPTENKSIIPESTKLCPHTTPPPPPPPPTPTPTPTPTTTTNTHGSTQKQEICQTFNGTE</sequence>
<evidence type="ECO:0000313" key="2">
    <source>
        <dbReference type="EMBL" id="WAR30739.1"/>
    </source>
</evidence>
<proteinExistence type="predicted"/>
<feature type="compositionally biased region" description="Polar residues" evidence="1">
    <location>
        <begin position="316"/>
        <end position="334"/>
    </location>
</feature>
<name>A0ABY7GB85_MYAAR</name>
<feature type="region of interest" description="Disordered" evidence="1">
    <location>
        <begin position="201"/>
        <end position="223"/>
    </location>
</feature>
<evidence type="ECO:0000313" key="3">
    <source>
        <dbReference type="Proteomes" id="UP001164746"/>
    </source>
</evidence>
<gene>
    <name evidence="2" type="ORF">MAR_033281</name>
</gene>
<organism evidence="2 3">
    <name type="scientific">Mya arenaria</name>
    <name type="common">Soft-shell clam</name>
    <dbReference type="NCBI Taxonomy" id="6604"/>
    <lineage>
        <taxon>Eukaryota</taxon>
        <taxon>Metazoa</taxon>
        <taxon>Spiralia</taxon>
        <taxon>Lophotrochozoa</taxon>
        <taxon>Mollusca</taxon>
        <taxon>Bivalvia</taxon>
        <taxon>Autobranchia</taxon>
        <taxon>Heteroconchia</taxon>
        <taxon>Euheterodonta</taxon>
        <taxon>Imparidentia</taxon>
        <taxon>Neoheterodontei</taxon>
        <taxon>Myida</taxon>
        <taxon>Myoidea</taxon>
        <taxon>Myidae</taxon>
        <taxon>Mya</taxon>
    </lineage>
</organism>
<keyword evidence="3" id="KW-1185">Reference proteome</keyword>
<accession>A0ABY7GB85</accession>
<feature type="region of interest" description="Disordered" evidence="1">
    <location>
        <begin position="239"/>
        <end position="260"/>
    </location>
</feature>
<protein>
    <submittedName>
        <fullName evidence="2">Uncharacterized protein</fullName>
    </submittedName>
</protein>
<dbReference type="Proteomes" id="UP001164746">
    <property type="component" value="Chromosome 17"/>
</dbReference>
<dbReference type="EMBL" id="CP111028">
    <property type="protein sequence ID" value="WAR30739.1"/>
    <property type="molecule type" value="Genomic_DNA"/>
</dbReference>
<feature type="compositionally biased region" description="Basic and acidic residues" evidence="1">
    <location>
        <begin position="202"/>
        <end position="212"/>
    </location>
</feature>
<feature type="region of interest" description="Disordered" evidence="1">
    <location>
        <begin position="286"/>
        <end position="334"/>
    </location>
</feature>
<evidence type="ECO:0000256" key="1">
    <source>
        <dbReference type="SAM" id="MobiDB-lite"/>
    </source>
</evidence>
<feature type="compositionally biased region" description="Basic and acidic residues" evidence="1">
    <location>
        <begin position="239"/>
        <end position="248"/>
    </location>
</feature>